<dbReference type="InterPro" id="IPR030395">
    <property type="entry name" value="GP_PDE_dom"/>
</dbReference>
<evidence type="ECO:0000256" key="1">
    <source>
        <dbReference type="SAM" id="SignalP"/>
    </source>
</evidence>
<protein>
    <recommendedName>
        <fullName evidence="2">GP-PDE domain-containing protein</fullName>
    </recommendedName>
</protein>
<name>A0ABN8Q516_9CNID</name>
<dbReference type="SUPFAM" id="SSF51695">
    <property type="entry name" value="PLC-like phosphodiesterases"/>
    <property type="match status" value="1"/>
</dbReference>
<dbReference type="Proteomes" id="UP001159427">
    <property type="component" value="Unassembled WGS sequence"/>
</dbReference>
<keyword evidence="4" id="KW-1185">Reference proteome</keyword>
<reference evidence="3 4" key="1">
    <citation type="submission" date="2022-05" db="EMBL/GenBank/DDBJ databases">
        <authorList>
            <consortium name="Genoscope - CEA"/>
            <person name="William W."/>
        </authorList>
    </citation>
    <scope>NUCLEOTIDE SEQUENCE [LARGE SCALE GENOMIC DNA]</scope>
</reference>
<feature type="signal peptide" evidence="1">
    <location>
        <begin position="1"/>
        <end position="20"/>
    </location>
</feature>
<dbReference type="EMBL" id="CALNXI010001139">
    <property type="protein sequence ID" value="CAH3157138.1"/>
    <property type="molecule type" value="Genomic_DNA"/>
</dbReference>
<evidence type="ECO:0000313" key="4">
    <source>
        <dbReference type="Proteomes" id="UP001159427"/>
    </source>
</evidence>
<dbReference type="Pfam" id="PF03009">
    <property type="entry name" value="GDPD"/>
    <property type="match status" value="1"/>
</dbReference>
<comment type="caution">
    <text evidence="3">The sequence shown here is derived from an EMBL/GenBank/DDBJ whole genome shotgun (WGS) entry which is preliminary data.</text>
</comment>
<dbReference type="PROSITE" id="PS51704">
    <property type="entry name" value="GP_PDE"/>
    <property type="match status" value="1"/>
</dbReference>
<dbReference type="PANTHER" id="PTHR46211:SF14">
    <property type="entry name" value="GLYCEROPHOSPHODIESTER PHOSPHODIESTERASE"/>
    <property type="match status" value="1"/>
</dbReference>
<dbReference type="PANTHER" id="PTHR46211">
    <property type="entry name" value="GLYCEROPHOSPHORYL DIESTER PHOSPHODIESTERASE"/>
    <property type="match status" value="1"/>
</dbReference>
<organism evidence="3 4">
    <name type="scientific">Porites evermanni</name>
    <dbReference type="NCBI Taxonomy" id="104178"/>
    <lineage>
        <taxon>Eukaryota</taxon>
        <taxon>Metazoa</taxon>
        <taxon>Cnidaria</taxon>
        <taxon>Anthozoa</taxon>
        <taxon>Hexacorallia</taxon>
        <taxon>Scleractinia</taxon>
        <taxon>Fungiina</taxon>
        <taxon>Poritidae</taxon>
        <taxon>Porites</taxon>
    </lineage>
</organism>
<accession>A0ABN8Q516</accession>
<feature type="chain" id="PRO_5045705723" description="GP-PDE domain-containing protein" evidence="1">
    <location>
        <begin position="21"/>
        <end position="388"/>
    </location>
</feature>
<dbReference type="Gene3D" id="3.20.20.190">
    <property type="entry name" value="Phosphatidylinositol (PI) phosphodiesterase"/>
    <property type="match status" value="1"/>
</dbReference>
<gene>
    <name evidence="3" type="ORF">PEVE_00002382</name>
</gene>
<keyword evidence="1" id="KW-0732">Signal</keyword>
<feature type="domain" description="GP-PDE" evidence="2">
    <location>
        <begin position="50"/>
        <end position="326"/>
    </location>
</feature>
<proteinExistence type="predicted"/>
<evidence type="ECO:0000259" key="2">
    <source>
        <dbReference type="PROSITE" id="PS51704"/>
    </source>
</evidence>
<dbReference type="InterPro" id="IPR017946">
    <property type="entry name" value="PLC-like_Pdiesterase_TIM-brl"/>
</dbReference>
<evidence type="ECO:0000313" key="3">
    <source>
        <dbReference type="EMBL" id="CAH3157138.1"/>
    </source>
</evidence>
<sequence length="388" mass="43440">MAATFFLLLGLYLSVSPCFAIDSHASCFSKSTNVRPIPSAHLYNKKKEKPLVIGHHGNPSKYQENTIDGFKSLKELKADGMEFDTFLTKDEQLVVIHYDNTETLTGKDHNIWDVTYNDLQQLDIKSTLIYDMVSNSGICAEKKKGNQGIEETQQSIGGGSGVYFRSQLKPGYLRDRTESEKIGQTVAKLIAEKGLLDKVLLASFDPFKILAAKKENPSLTVGIFYKKGMWDQRDADNMKSEYGDLPGMRQCLESAPNGTEFMEFLFETGDLLRSTNSSFVVMDYNIYNNPKYSNNTFQTFKENYSPSLSFGAFIIDNLALTDEQRTKDDKILDMLIQNSASTLVTDDIPRLRKKLGRSSKGAPTGQPSTNKIALVLFGTALFVCFINF</sequence>